<organism evidence="1 2">
    <name type="scientific">Sorghum bicolor</name>
    <name type="common">Sorghum</name>
    <name type="synonym">Sorghum vulgare</name>
    <dbReference type="NCBI Taxonomy" id="4558"/>
    <lineage>
        <taxon>Eukaryota</taxon>
        <taxon>Viridiplantae</taxon>
        <taxon>Streptophyta</taxon>
        <taxon>Embryophyta</taxon>
        <taxon>Tracheophyta</taxon>
        <taxon>Spermatophyta</taxon>
        <taxon>Magnoliopsida</taxon>
        <taxon>Liliopsida</taxon>
        <taxon>Poales</taxon>
        <taxon>Poaceae</taxon>
        <taxon>PACMAD clade</taxon>
        <taxon>Panicoideae</taxon>
        <taxon>Andropogonodae</taxon>
        <taxon>Andropogoneae</taxon>
        <taxon>Sorghinae</taxon>
        <taxon>Sorghum</taxon>
    </lineage>
</organism>
<keyword evidence="2" id="KW-1185">Reference proteome</keyword>
<dbReference type="AlphaFoldDB" id="A0A1Z5REJ5"/>
<dbReference type="EMBL" id="CM000765">
    <property type="protein sequence ID" value="OQU81875.1"/>
    <property type="molecule type" value="Genomic_DNA"/>
</dbReference>
<gene>
    <name evidence="1" type="ORF">SORBI_3006G135550</name>
</gene>
<name>A0A1Z5REJ5_SORBI</name>
<reference evidence="1 2" key="1">
    <citation type="journal article" date="2009" name="Nature">
        <title>The Sorghum bicolor genome and the diversification of grasses.</title>
        <authorList>
            <person name="Paterson A.H."/>
            <person name="Bowers J.E."/>
            <person name="Bruggmann R."/>
            <person name="Dubchak I."/>
            <person name="Grimwood J."/>
            <person name="Gundlach H."/>
            <person name="Haberer G."/>
            <person name="Hellsten U."/>
            <person name="Mitros T."/>
            <person name="Poliakov A."/>
            <person name="Schmutz J."/>
            <person name="Spannagl M."/>
            <person name="Tang H."/>
            <person name="Wang X."/>
            <person name="Wicker T."/>
            <person name="Bharti A.K."/>
            <person name="Chapman J."/>
            <person name="Feltus F.A."/>
            <person name="Gowik U."/>
            <person name="Grigoriev I.V."/>
            <person name="Lyons E."/>
            <person name="Maher C.A."/>
            <person name="Martis M."/>
            <person name="Narechania A."/>
            <person name="Otillar R.P."/>
            <person name="Penning B.W."/>
            <person name="Salamov A.A."/>
            <person name="Wang Y."/>
            <person name="Zhang L."/>
            <person name="Carpita N.C."/>
            <person name="Freeling M."/>
            <person name="Gingle A.R."/>
            <person name="Hash C.T."/>
            <person name="Keller B."/>
            <person name="Klein P."/>
            <person name="Kresovich S."/>
            <person name="McCann M.C."/>
            <person name="Ming R."/>
            <person name="Peterson D.G."/>
            <person name="Mehboob-ur-Rahman"/>
            <person name="Ware D."/>
            <person name="Westhoff P."/>
            <person name="Mayer K.F."/>
            <person name="Messing J."/>
            <person name="Rokhsar D.S."/>
        </authorList>
    </citation>
    <scope>NUCLEOTIDE SEQUENCE [LARGE SCALE GENOMIC DNA]</scope>
    <source>
        <strain evidence="2">cv. BTx623</strain>
    </source>
</reference>
<proteinExistence type="predicted"/>
<reference evidence="2" key="2">
    <citation type="journal article" date="2018" name="Plant J.">
        <title>The Sorghum bicolor reference genome: improved assembly, gene annotations, a transcriptome atlas, and signatures of genome organization.</title>
        <authorList>
            <person name="McCormick R.F."/>
            <person name="Truong S.K."/>
            <person name="Sreedasyam A."/>
            <person name="Jenkins J."/>
            <person name="Shu S."/>
            <person name="Sims D."/>
            <person name="Kennedy M."/>
            <person name="Amirebrahimi M."/>
            <person name="Weers B.D."/>
            <person name="McKinley B."/>
            <person name="Mattison A."/>
            <person name="Morishige D.T."/>
            <person name="Grimwood J."/>
            <person name="Schmutz J."/>
            <person name="Mullet J.E."/>
        </authorList>
    </citation>
    <scope>NUCLEOTIDE SEQUENCE [LARGE SCALE GENOMIC DNA]</scope>
    <source>
        <strain evidence="2">cv. BTx623</strain>
    </source>
</reference>
<evidence type="ECO:0000313" key="1">
    <source>
        <dbReference type="EMBL" id="OQU81875.1"/>
    </source>
</evidence>
<sequence>MEIACTLRHPRRKIIDQLVPKWTRTGGPPSGRVEDKCSDVTLKHQELLFVWLASGPESRGKKFQERQVLGALNEL</sequence>
<dbReference type="Proteomes" id="UP000000768">
    <property type="component" value="Chromosome 6"/>
</dbReference>
<dbReference type="InParanoid" id="A0A1Z5REJ5"/>
<evidence type="ECO:0000313" key="2">
    <source>
        <dbReference type="Proteomes" id="UP000000768"/>
    </source>
</evidence>
<protein>
    <submittedName>
        <fullName evidence="1">Uncharacterized protein</fullName>
    </submittedName>
</protein>
<accession>A0A1Z5REJ5</accession>
<dbReference type="Gramene" id="OQU81875">
    <property type="protein sequence ID" value="OQU81875"/>
    <property type="gene ID" value="SORBI_3006G135550"/>
</dbReference>